<feature type="compositionally biased region" description="Low complexity" evidence="1">
    <location>
        <begin position="1"/>
        <end position="15"/>
    </location>
</feature>
<keyword evidence="2" id="KW-0812">Transmembrane</keyword>
<feature type="transmembrane region" description="Helical" evidence="2">
    <location>
        <begin position="110"/>
        <end position="133"/>
    </location>
</feature>
<proteinExistence type="predicted"/>
<sequence>MKTTGSSGATAGTSKTRPRQGTPLTASAKLTAAALVGLALSYLYLVAVLIGGFVPMAITVPVALLLAGLVATGWRPAPAIAASVCVLGLLPEVSNIPGHLQEVSTDPVSFVVNILLILPLFAVAIAAGVAATARDYRRVS</sequence>
<feature type="region of interest" description="Disordered" evidence="1">
    <location>
        <begin position="1"/>
        <end position="22"/>
    </location>
</feature>
<name>A0A6J4RTM5_9ACTN</name>
<evidence type="ECO:0000313" key="3">
    <source>
        <dbReference type="EMBL" id="CAA9475644.1"/>
    </source>
</evidence>
<keyword evidence="2" id="KW-0472">Membrane</keyword>
<protein>
    <submittedName>
        <fullName evidence="3">Uncharacterized protein</fullName>
    </submittedName>
</protein>
<evidence type="ECO:0000256" key="2">
    <source>
        <dbReference type="SAM" id="Phobius"/>
    </source>
</evidence>
<accession>A0A6J4RTM5</accession>
<dbReference type="AlphaFoldDB" id="A0A6J4RTM5"/>
<feature type="transmembrane region" description="Helical" evidence="2">
    <location>
        <begin position="62"/>
        <end position="90"/>
    </location>
</feature>
<gene>
    <name evidence="3" type="ORF">AVDCRST_MAG02-4088</name>
</gene>
<evidence type="ECO:0000256" key="1">
    <source>
        <dbReference type="SAM" id="MobiDB-lite"/>
    </source>
</evidence>
<dbReference type="EMBL" id="CADCVH010000113">
    <property type="protein sequence ID" value="CAA9475644.1"/>
    <property type="molecule type" value="Genomic_DNA"/>
</dbReference>
<reference evidence="3" key="1">
    <citation type="submission" date="2020-02" db="EMBL/GenBank/DDBJ databases">
        <authorList>
            <person name="Meier V. D."/>
        </authorList>
    </citation>
    <scope>NUCLEOTIDE SEQUENCE</scope>
    <source>
        <strain evidence="3">AVDCRST_MAG02</strain>
    </source>
</reference>
<keyword evidence="2" id="KW-1133">Transmembrane helix</keyword>
<feature type="transmembrane region" description="Helical" evidence="2">
    <location>
        <begin position="30"/>
        <end position="50"/>
    </location>
</feature>
<organism evidence="3">
    <name type="scientific">uncultured Rubrobacteraceae bacterium</name>
    <dbReference type="NCBI Taxonomy" id="349277"/>
    <lineage>
        <taxon>Bacteria</taxon>
        <taxon>Bacillati</taxon>
        <taxon>Actinomycetota</taxon>
        <taxon>Rubrobacteria</taxon>
        <taxon>Rubrobacterales</taxon>
        <taxon>Rubrobacteraceae</taxon>
        <taxon>environmental samples</taxon>
    </lineage>
</organism>